<keyword evidence="4" id="KW-1185">Reference proteome</keyword>
<protein>
    <recommendedName>
        <fullName evidence="5">CopL family metal-binding regulatory protein</fullName>
    </recommendedName>
</protein>
<dbReference type="STRING" id="1384054.N790_00230"/>
<gene>
    <name evidence="3" type="ORF">N790_00230</name>
</gene>
<feature type="signal peptide" evidence="2">
    <location>
        <begin position="1"/>
        <end position="28"/>
    </location>
</feature>
<feature type="compositionally biased region" description="Low complexity" evidence="1">
    <location>
        <begin position="94"/>
        <end position="105"/>
    </location>
</feature>
<name>A0A091C6D8_9GAMM</name>
<reference evidence="3 4" key="1">
    <citation type="submission" date="2013-09" db="EMBL/GenBank/DDBJ databases">
        <title>Genome sequencing of Arenimonas malthae.</title>
        <authorList>
            <person name="Chen F."/>
            <person name="Wang G."/>
        </authorList>
    </citation>
    <scope>NUCLEOTIDE SEQUENCE [LARGE SCALE GENOMIC DNA]</scope>
    <source>
        <strain evidence="3 4">CC-JY-1</strain>
    </source>
</reference>
<accession>A0A091C6D8</accession>
<sequence>MPLLRTLAHLMLALALLAGGMAPGMAGAGEPSGDAAMASPCHGADGDLVDPPPADCCDEGGACPCDCLHHAPVAFAAAESLPHLPVRGVDERPAASALPATSAAPEIRPPIA</sequence>
<keyword evidence="2" id="KW-0732">Signal</keyword>
<dbReference type="Proteomes" id="UP000029392">
    <property type="component" value="Unassembled WGS sequence"/>
</dbReference>
<feature type="region of interest" description="Disordered" evidence="1">
    <location>
        <begin position="93"/>
        <end position="112"/>
    </location>
</feature>
<dbReference type="AlphaFoldDB" id="A0A091C6D8"/>
<evidence type="ECO:0000313" key="3">
    <source>
        <dbReference type="EMBL" id="KFN52230.1"/>
    </source>
</evidence>
<proteinExistence type="predicted"/>
<evidence type="ECO:0000256" key="2">
    <source>
        <dbReference type="SAM" id="SignalP"/>
    </source>
</evidence>
<comment type="caution">
    <text evidence="3">The sequence shown here is derived from an EMBL/GenBank/DDBJ whole genome shotgun (WGS) entry which is preliminary data.</text>
</comment>
<evidence type="ECO:0000313" key="4">
    <source>
        <dbReference type="Proteomes" id="UP000029392"/>
    </source>
</evidence>
<organism evidence="3 4">
    <name type="scientific">Arenimonas malthae CC-JY-1</name>
    <dbReference type="NCBI Taxonomy" id="1384054"/>
    <lineage>
        <taxon>Bacteria</taxon>
        <taxon>Pseudomonadati</taxon>
        <taxon>Pseudomonadota</taxon>
        <taxon>Gammaproteobacteria</taxon>
        <taxon>Lysobacterales</taxon>
        <taxon>Lysobacteraceae</taxon>
        <taxon>Arenimonas</taxon>
    </lineage>
</organism>
<dbReference type="EMBL" id="AVCH01000001">
    <property type="protein sequence ID" value="KFN52230.1"/>
    <property type="molecule type" value="Genomic_DNA"/>
</dbReference>
<dbReference type="RefSeq" id="WP_043799406.1">
    <property type="nucleotide sequence ID" value="NZ_AVCH01000001.1"/>
</dbReference>
<evidence type="ECO:0000256" key="1">
    <source>
        <dbReference type="SAM" id="MobiDB-lite"/>
    </source>
</evidence>
<dbReference type="PATRIC" id="fig|1384054.3.peg.41"/>
<feature type="chain" id="PRO_5001870543" description="CopL family metal-binding regulatory protein" evidence="2">
    <location>
        <begin position="29"/>
        <end position="112"/>
    </location>
</feature>
<evidence type="ECO:0008006" key="5">
    <source>
        <dbReference type="Google" id="ProtNLM"/>
    </source>
</evidence>